<dbReference type="EMBL" id="NESQ01000116">
    <property type="protein sequence ID" value="PUU78560.1"/>
    <property type="molecule type" value="Genomic_DNA"/>
</dbReference>
<keyword evidence="3" id="KW-1185">Reference proteome</keyword>
<feature type="region of interest" description="Disordered" evidence="1">
    <location>
        <begin position="333"/>
        <end position="443"/>
    </location>
</feature>
<reference evidence="2 3" key="1">
    <citation type="submission" date="2017-04" db="EMBL/GenBank/DDBJ databases">
        <title>Draft genome sequence of Tuber borchii Vittad., a whitish edible truffle.</title>
        <authorList>
            <consortium name="DOE Joint Genome Institute"/>
            <person name="Murat C."/>
            <person name="Kuo A."/>
            <person name="Barry K.W."/>
            <person name="Clum A."/>
            <person name="Dockter R.B."/>
            <person name="Fauchery L."/>
            <person name="Iotti M."/>
            <person name="Kohler A."/>
            <person name="Labutti K."/>
            <person name="Lindquist E.A."/>
            <person name="Lipzen A."/>
            <person name="Ohm R.A."/>
            <person name="Wang M."/>
            <person name="Grigoriev I.V."/>
            <person name="Zambonelli A."/>
            <person name="Martin F.M."/>
        </authorList>
    </citation>
    <scope>NUCLEOTIDE SEQUENCE [LARGE SCALE GENOMIC DNA]</scope>
    <source>
        <strain evidence="2 3">Tbo3840</strain>
    </source>
</reference>
<feature type="compositionally biased region" description="Polar residues" evidence="1">
    <location>
        <begin position="377"/>
        <end position="386"/>
    </location>
</feature>
<organism evidence="2 3">
    <name type="scientific">Tuber borchii</name>
    <name type="common">White truffle</name>
    <dbReference type="NCBI Taxonomy" id="42251"/>
    <lineage>
        <taxon>Eukaryota</taxon>
        <taxon>Fungi</taxon>
        <taxon>Dikarya</taxon>
        <taxon>Ascomycota</taxon>
        <taxon>Pezizomycotina</taxon>
        <taxon>Pezizomycetes</taxon>
        <taxon>Pezizales</taxon>
        <taxon>Tuberaceae</taxon>
        <taxon>Tuber</taxon>
    </lineage>
</organism>
<name>A0A2T6ZST8_TUBBO</name>
<evidence type="ECO:0008006" key="4">
    <source>
        <dbReference type="Google" id="ProtNLM"/>
    </source>
</evidence>
<protein>
    <recommendedName>
        <fullName evidence="4">BZIP domain-containing protein</fullName>
    </recommendedName>
</protein>
<dbReference type="PANTHER" id="PTHR40618">
    <property type="entry name" value="B-ZIP TRANSCRIPTION FACTOR (EUROFUNG)-RELATED"/>
    <property type="match status" value="1"/>
</dbReference>
<feature type="compositionally biased region" description="Low complexity" evidence="1">
    <location>
        <begin position="407"/>
        <end position="422"/>
    </location>
</feature>
<dbReference type="OrthoDB" id="3555317at2759"/>
<dbReference type="Gene3D" id="1.20.5.170">
    <property type="match status" value="1"/>
</dbReference>
<dbReference type="SUPFAM" id="SSF57959">
    <property type="entry name" value="Leucine zipper domain"/>
    <property type="match status" value="1"/>
</dbReference>
<sequence>MDGSLGTQAGLRPFLPTFIPTTREQQDRIMSAGNNIHPNPVHPQYLQPRQQHTNFSGSPHHSGHHSGGTSPYSSSFPMNSMNPNLPAPTPYAQSLPSRASSNPASSSNSQQPPQQQQQQQQQSSQQGGYLDPAAYLSMGDVMGMDMDPIPMGSNMDMDLSILSAEEHGDLRVLHERGRARDRLHAQRLHSMSHPDGPDGTGRGRGAGGGRKRSGSDDSAHEPASAVRGTNAGNRKQRGRPRLDTKDENAADRRRTQIRLAQRAYRLRKETTISSLRNRVTELETAIDGMQSTFLELHESAMKCLSKSNDPQTLGYGTNLKELTERFLSLSKGALGSSEGADSHDDEGEGENNDEGHSGATAKRRRSRDEDGGPESGGMQTNASNGVASYGGYEVSYTRQSNSRDSFNNNNGSQSRSNGNGRSDATTGRMGSSPTSNHYSDAYISSSPESGYANYVQPNNNSLQTAAQFRQDGPLPYEGFTYSFHETSFSRRLHRAALEHAHYMLTSPNADPQEVARMFAYTFCYLSKADVIRVVNRLLNTTTKESLHIRDYPEILPKGVRPEAMEAYLSNPDTSVFADGLTGEDMKDFDLRLEAKKMMLKMGINQKFLRPDEVEKYIMELGILTSNHQQQSHLIDPSLMEASKDRSSPKQQPERTLEVPEASTDYLTANRMPTPSYLIHPVTTPPPSSSPSSKGGESPSPSSSPHLTLEKKLRLFDTHSPPAARDELDTPTSTNVLEGVKKNFDIDVFVNQLVKKGVCLGRFPGFRKCDVEEAIRAAGLGAGV</sequence>
<dbReference type="STRING" id="42251.A0A2T6ZST8"/>
<evidence type="ECO:0000313" key="2">
    <source>
        <dbReference type="EMBL" id="PUU78560.1"/>
    </source>
</evidence>
<feature type="compositionally biased region" description="Polar residues" evidence="1">
    <location>
        <begin position="396"/>
        <end position="406"/>
    </location>
</feature>
<dbReference type="InterPro" id="IPR046347">
    <property type="entry name" value="bZIP_sf"/>
</dbReference>
<dbReference type="Proteomes" id="UP000244722">
    <property type="component" value="Unassembled WGS sequence"/>
</dbReference>
<accession>A0A2T6ZST8</accession>
<proteinExistence type="predicted"/>
<feature type="compositionally biased region" description="Acidic residues" evidence="1">
    <location>
        <begin position="343"/>
        <end position="352"/>
    </location>
</feature>
<feature type="non-terminal residue" evidence="2">
    <location>
        <position position="783"/>
    </location>
</feature>
<dbReference type="GO" id="GO:0003700">
    <property type="term" value="F:DNA-binding transcription factor activity"/>
    <property type="evidence" value="ECO:0007669"/>
    <property type="project" value="InterPro"/>
</dbReference>
<feature type="compositionally biased region" description="Low complexity" evidence="1">
    <location>
        <begin position="67"/>
        <end position="84"/>
    </location>
</feature>
<feature type="region of interest" description="Disordered" evidence="1">
    <location>
        <begin position="187"/>
        <end position="254"/>
    </location>
</feature>
<feature type="region of interest" description="Disordered" evidence="1">
    <location>
        <begin position="639"/>
        <end position="705"/>
    </location>
</feature>
<feature type="compositionally biased region" description="Basic and acidic residues" evidence="1">
    <location>
        <begin position="240"/>
        <end position="254"/>
    </location>
</feature>
<evidence type="ECO:0000313" key="3">
    <source>
        <dbReference type="Proteomes" id="UP000244722"/>
    </source>
</evidence>
<feature type="compositionally biased region" description="Polar residues" evidence="1">
    <location>
        <begin position="423"/>
        <end position="443"/>
    </location>
</feature>
<evidence type="ECO:0000256" key="1">
    <source>
        <dbReference type="SAM" id="MobiDB-lite"/>
    </source>
</evidence>
<comment type="caution">
    <text evidence="2">The sequence shown here is derived from an EMBL/GenBank/DDBJ whole genome shotgun (WGS) entry which is preliminary data.</text>
</comment>
<feature type="compositionally biased region" description="Low complexity" evidence="1">
    <location>
        <begin position="99"/>
        <end position="126"/>
    </location>
</feature>
<feature type="compositionally biased region" description="Low complexity" evidence="1">
    <location>
        <begin position="689"/>
        <end position="704"/>
    </location>
</feature>
<feature type="compositionally biased region" description="Basic and acidic residues" evidence="1">
    <location>
        <begin position="641"/>
        <end position="657"/>
    </location>
</feature>
<dbReference type="AlphaFoldDB" id="A0A2T6ZST8"/>
<feature type="compositionally biased region" description="Gly residues" evidence="1">
    <location>
        <begin position="198"/>
        <end position="208"/>
    </location>
</feature>
<feature type="region of interest" description="Disordered" evidence="1">
    <location>
        <begin position="32"/>
        <end position="131"/>
    </location>
</feature>
<dbReference type="CDD" id="cd14688">
    <property type="entry name" value="bZIP_YAP"/>
    <property type="match status" value="1"/>
</dbReference>
<dbReference type="PANTHER" id="PTHR40618:SF1">
    <property type="entry name" value="B-ZIP TRANSCRIPTION FACTOR (EUROFUNG)"/>
    <property type="match status" value="1"/>
</dbReference>
<gene>
    <name evidence="2" type="ORF">B9Z19DRAFT_896787</name>
</gene>